<sequence length="39" mass="4574">MHMERSIVGITFAHFIKLEQSIETYYNRVVFGNPTSSNR</sequence>
<keyword evidence="2" id="KW-1185">Reference proteome</keyword>
<dbReference type="HOGENOM" id="CLU_3319791_0_0_1"/>
<reference evidence="1" key="3">
    <citation type="submission" date="2025-08" db="UniProtKB">
        <authorList>
            <consortium name="Ensembl"/>
        </authorList>
    </citation>
    <scope>IDENTIFICATION</scope>
</reference>
<dbReference type="AlphaFoldDB" id="H2XMR4"/>
<dbReference type="Ensembl" id="ENSCINT00000031812.1">
    <property type="protein sequence ID" value="ENSCINP00000030947.1"/>
    <property type="gene ID" value="ENSCING00000019966.1"/>
</dbReference>
<reference evidence="1" key="2">
    <citation type="journal article" date="2008" name="Genome Biol.">
        <title>Improved genome assembly and evidence-based global gene model set for the chordate Ciona intestinalis: new insight into intron and operon populations.</title>
        <authorList>
            <person name="Satou Y."/>
            <person name="Mineta K."/>
            <person name="Ogasawara M."/>
            <person name="Sasakura Y."/>
            <person name="Shoguchi E."/>
            <person name="Ueno K."/>
            <person name="Yamada L."/>
            <person name="Matsumoto J."/>
            <person name="Wasserscheid J."/>
            <person name="Dewar K."/>
            <person name="Wiley G.B."/>
            <person name="Macmil S.L."/>
            <person name="Roe B.A."/>
            <person name="Zeller R.W."/>
            <person name="Hastings K.E."/>
            <person name="Lemaire P."/>
            <person name="Lindquist E."/>
            <person name="Endo T."/>
            <person name="Hotta K."/>
            <person name="Inaba K."/>
        </authorList>
    </citation>
    <scope>NUCLEOTIDE SEQUENCE [LARGE SCALE GENOMIC DNA]</scope>
    <source>
        <strain evidence="1">wild type</strain>
    </source>
</reference>
<dbReference type="InParanoid" id="H2XMR4"/>
<organism evidence="1 2">
    <name type="scientific">Ciona intestinalis</name>
    <name type="common">Transparent sea squirt</name>
    <name type="synonym">Ascidia intestinalis</name>
    <dbReference type="NCBI Taxonomy" id="7719"/>
    <lineage>
        <taxon>Eukaryota</taxon>
        <taxon>Metazoa</taxon>
        <taxon>Chordata</taxon>
        <taxon>Tunicata</taxon>
        <taxon>Ascidiacea</taxon>
        <taxon>Phlebobranchia</taxon>
        <taxon>Cionidae</taxon>
        <taxon>Ciona</taxon>
    </lineage>
</organism>
<evidence type="ECO:0000313" key="2">
    <source>
        <dbReference type="Proteomes" id="UP000008144"/>
    </source>
</evidence>
<evidence type="ECO:0000313" key="1">
    <source>
        <dbReference type="Ensembl" id="ENSCINP00000030947.1"/>
    </source>
</evidence>
<protein>
    <submittedName>
        <fullName evidence="1">Uncharacterized protein</fullName>
    </submittedName>
</protein>
<accession>H2XMR4</accession>
<reference evidence="2" key="1">
    <citation type="journal article" date="2002" name="Science">
        <title>The draft genome of Ciona intestinalis: insights into chordate and vertebrate origins.</title>
        <authorList>
            <person name="Dehal P."/>
            <person name="Satou Y."/>
            <person name="Campbell R.K."/>
            <person name="Chapman J."/>
            <person name="Degnan B."/>
            <person name="De Tomaso A."/>
            <person name="Davidson B."/>
            <person name="Di Gregorio A."/>
            <person name="Gelpke M."/>
            <person name="Goodstein D.M."/>
            <person name="Harafuji N."/>
            <person name="Hastings K.E."/>
            <person name="Ho I."/>
            <person name="Hotta K."/>
            <person name="Huang W."/>
            <person name="Kawashima T."/>
            <person name="Lemaire P."/>
            <person name="Martinez D."/>
            <person name="Meinertzhagen I.A."/>
            <person name="Necula S."/>
            <person name="Nonaka M."/>
            <person name="Putnam N."/>
            <person name="Rash S."/>
            <person name="Saiga H."/>
            <person name="Satake M."/>
            <person name="Terry A."/>
            <person name="Yamada L."/>
            <person name="Wang H.G."/>
            <person name="Awazu S."/>
            <person name="Azumi K."/>
            <person name="Boore J."/>
            <person name="Branno M."/>
            <person name="Chin-Bow S."/>
            <person name="DeSantis R."/>
            <person name="Doyle S."/>
            <person name="Francino P."/>
            <person name="Keys D.N."/>
            <person name="Haga S."/>
            <person name="Hayashi H."/>
            <person name="Hino K."/>
            <person name="Imai K.S."/>
            <person name="Inaba K."/>
            <person name="Kano S."/>
            <person name="Kobayashi K."/>
            <person name="Kobayashi M."/>
            <person name="Lee B.I."/>
            <person name="Makabe K.W."/>
            <person name="Manohar C."/>
            <person name="Matassi G."/>
            <person name="Medina M."/>
            <person name="Mochizuki Y."/>
            <person name="Mount S."/>
            <person name="Morishita T."/>
            <person name="Miura S."/>
            <person name="Nakayama A."/>
            <person name="Nishizaka S."/>
            <person name="Nomoto H."/>
            <person name="Ohta F."/>
            <person name="Oishi K."/>
            <person name="Rigoutsos I."/>
            <person name="Sano M."/>
            <person name="Sasaki A."/>
            <person name="Sasakura Y."/>
            <person name="Shoguchi E."/>
            <person name="Shin-i T."/>
            <person name="Spagnuolo A."/>
            <person name="Stainier D."/>
            <person name="Suzuki M.M."/>
            <person name="Tassy O."/>
            <person name="Takatori N."/>
            <person name="Tokuoka M."/>
            <person name="Yagi K."/>
            <person name="Yoshizaki F."/>
            <person name="Wada S."/>
            <person name="Zhang C."/>
            <person name="Hyatt P.D."/>
            <person name="Larimer F."/>
            <person name="Detter C."/>
            <person name="Doggett N."/>
            <person name="Glavina T."/>
            <person name="Hawkins T."/>
            <person name="Richardson P."/>
            <person name="Lucas S."/>
            <person name="Kohara Y."/>
            <person name="Levine M."/>
            <person name="Satoh N."/>
            <person name="Rokhsar D.S."/>
        </authorList>
    </citation>
    <scope>NUCLEOTIDE SEQUENCE [LARGE SCALE GENOMIC DNA]</scope>
</reference>
<name>H2XMR4_CIOIN</name>
<reference evidence="1" key="4">
    <citation type="submission" date="2025-09" db="UniProtKB">
        <authorList>
            <consortium name="Ensembl"/>
        </authorList>
    </citation>
    <scope>IDENTIFICATION</scope>
</reference>
<proteinExistence type="predicted"/>
<dbReference type="Proteomes" id="UP000008144">
    <property type="component" value="Chromosome 9"/>
</dbReference>
<dbReference type="EMBL" id="EAAA01002948">
    <property type="status" value="NOT_ANNOTATED_CDS"/>
    <property type="molecule type" value="Genomic_DNA"/>
</dbReference>